<feature type="transmembrane region" description="Helical" evidence="5">
    <location>
        <begin position="118"/>
        <end position="138"/>
    </location>
</feature>
<feature type="transmembrane region" description="Helical" evidence="5">
    <location>
        <begin position="372"/>
        <end position="389"/>
    </location>
</feature>
<evidence type="ECO:0000256" key="2">
    <source>
        <dbReference type="ARBA" id="ARBA00022692"/>
    </source>
</evidence>
<evidence type="ECO:0000256" key="5">
    <source>
        <dbReference type="SAM" id="Phobius"/>
    </source>
</evidence>
<sequence length="432" mass="51295">MIKIYKNRWLNLPREIKFEKIYFYMGLVFAFTMPISRVMISFFIIAFPLVWIIEGDFKRKWQEIKESNFLTIFMLFYIIILISAIFFSDNSKVAFKFSRLYLYWLSIFVLATSIKKEWINSILSAFLFGMLISEFIAYGVFFEIWQWKHDAQNTLSPFMLHIDYSVFLAFTSILLFTRILSKFYSLKQKFFMLLFFISTTGNLFLQTGRTGQVAYIVAIIVMFFLHYKFRIKAILLATVSIIIIYSLSFNFSNNFQKRVNDTINEIKIIKNGNLNTSWGTRMAFFITTYEILKQNPIFGIGLGDFEEETAKILKMEKFSNYDSYLKNFMSSNHYHNQFLMISVQMGLIGLFFCITLYFLGFKMAIQTKDRELRDIFILFMVIYTVGSFADPLWNKQFTQIIWVFIISLMMANKKYEMKDSLKDFVNKSIFKG</sequence>
<organism evidence="7 8">
    <name type="scientific">Campylobacter portucalensis</name>
    <dbReference type="NCBI Taxonomy" id="2608384"/>
    <lineage>
        <taxon>Bacteria</taxon>
        <taxon>Pseudomonadati</taxon>
        <taxon>Campylobacterota</taxon>
        <taxon>Epsilonproteobacteria</taxon>
        <taxon>Campylobacterales</taxon>
        <taxon>Campylobacteraceae</taxon>
        <taxon>Campylobacter</taxon>
    </lineage>
</organism>
<dbReference type="Proteomes" id="UP000476338">
    <property type="component" value="Unassembled WGS sequence"/>
</dbReference>
<evidence type="ECO:0000256" key="3">
    <source>
        <dbReference type="ARBA" id="ARBA00022989"/>
    </source>
</evidence>
<gene>
    <name evidence="7" type="ORF">F1B92_05090</name>
</gene>
<evidence type="ECO:0000259" key="6">
    <source>
        <dbReference type="Pfam" id="PF04932"/>
    </source>
</evidence>
<feature type="transmembrane region" description="Helical" evidence="5">
    <location>
        <begin position="21"/>
        <end position="47"/>
    </location>
</feature>
<dbReference type="PANTHER" id="PTHR37422">
    <property type="entry name" value="TEICHURONIC ACID BIOSYNTHESIS PROTEIN TUAE"/>
    <property type="match status" value="1"/>
</dbReference>
<evidence type="ECO:0000256" key="4">
    <source>
        <dbReference type="ARBA" id="ARBA00023136"/>
    </source>
</evidence>
<feature type="transmembrane region" description="Helical" evidence="5">
    <location>
        <begin position="211"/>
        <end position="227"/>
    </location>
</feature>
<dbReference type="PANTHER" id="PTHR37422:SF17">
    <property type="entry name" value="O-ANTIGEN LIGASE"/>
    <property type="match status" value="1"/>
</dbReference>
<dbReference type="RefSeq" id="WP_154570815.1">
    <property type="nucleotide sequence ID" value="NZ_VWSJ01000016.1"/>
</dbReference>
<dbReference type="InterPro" id="IPR007016">
    <property type="entry name" value="O-antigen_ligase-rel_domated"/>
</dbReference>
<comment type="subcellular location">
    <subcellularLocation>
        <location evidence="1">Membrane</location>
        <topology evidence="1">Multi-pass membrane protein</topology>
    </subcellularLocation>
</comment>
<dbReference type="EMBL" id="VWSJ01000016">
    <property type="protein sequence ID" value="MSN96547.1"/>
    <property type="molecule type" value="Genomic_DNA"/>
</dbReference>
<feature type="transmembrane region" description="Helical" evidence="5">
    <location>
        <begin position="338"/>
        <end position="360"/>
    </location>
</feature>
<evidence type="ECO:0000313" key="7">
    <source>
        <dbReference type="EMBL" id="MSN96547.1"/>
    </source>
</evidence>
<feature type="domain" description="O-antigen ligase-related" evidence="6">
    <location>
        <begin position="195"/>
        <end position="352"/>
    </location>
</feature>
<accession>A0A6L5WJX4</accession>
<reference evidence="7 8" key="2">
    <citation type="submission" date="2020-03" db="EMBL/GenBank/DDBJ databases">
        <title>Campylobacter portucalensis sp. nov., a new species of Campylobacter isolated from the reproductive tract of bulls.</title>
        <authorList>
            <person name="Silva M.F."/>
            <person name="Pereira G."/>
            <person name="Carneiro C."/>
            <person name="Hemphill A."/>
            <person name="Mateus L."/>
            <person name="Lopes-Da-Costa L."/>
            <person name="Silva E."/>
        </authorList>
    </citation>
    <scope>NUCLEOTIDE SEQUENCE [LARGE SCALE GENOMIC DNA]</scope>
    <source>
        <strain evidence="7 8">FMV-PI01</strain>
    </source>
</reference>
<feature type="transmembrane region" description="Helical" evidence="5">
    <location>
        <begin position="234"/>
        <end position="251"/>
    </location>
</feature>
<dbReference type="InterPro" id="IPR051533">
    <property type="entry name" value="WaaL-like"/>
</dbReference>
<keyword evidence="7" id="KW-0436">Ligase</keyword>
<reference evidence="7 8" key="1">
    <citation type="submission" date="2019-09" db="EMBL/GenBank/DDBJ databases">
        <authorList>
            <person name="Silva M."/>
            <person name="Pereira G."/>
            <person name="Lopes-Da-Costa L."/>
            <person name="Silva E."/>
        </authorList>
    </citation>
    <scope>NUCLEOTIDE SEQUENCE [LARGE SCALE GENOMIC DNA]</scope>
    <source>
        <strain evidence="7 8">FMV-PI01</strain>
    </source>
</reference>
<keyword evidence="2 5" id="KW-0812">Transmembrane</keyword>
<evidence type="ECO:0000313" key="8">
    <source>
        <dbReference type="Proteomes" id="UP000476338"/>
    </source>
</evidence>
<proteinExistence type="predicted"/>
<dbReference type="GO" id="GO:0016020">
    <property type="term" value="C:membrane"/>
    <property type="evidence" value="ECO:0007669"/>
    <property type="project" value="UniProtKB-SubCell"/>
</dbReference>
<keyword evidence="4 5" id="KW-0472">Membrane</keyword>
<dbReference type="GO" id="GO:0016874">
    <property type="term" value="F:ligase activity"/>
    <property type="evidence" value="ECO:0007669"/>
    <property type="project" value="UniProtKB-KW"/>
</dbReference>
<name>A0A6L5WJX4_9BACT</name>
<keyword evidence="8" id="KW-1185">Reference proteome</keyword>
<feature type="transmembrane region" description="Helical" evidence="5">
    <location>
        <begin position="158"/>
        <end position="177"/>
    </location>
</feature>
<protein>
    <submittedName>
        <fullName evidence="7">O-antigen ligase family protein</fullName>
    </submittedName>
</protein>
<dbReference type="AlphaFoldDB" id="A0A6L5WJX4"/>
<evidence type="ECO:0000256" key="1">
    <source>
        <dbReference type="ARBA" id="ARBA00004141"/>
    </source>
</evidence>
<comment type="caution">
    <text evidence="7">The sequence shown here is derived from an EMBL/GenBank/DDBJ whole genome shotgun (WGS) entry which is preliminary data.</text>
</comment>
<keyword evidence="3 5" id="KW-1133">Transmembrane helix</keyword>
<dbReference type="Pfam" id="PF04932">
    <property type="entry name" value="Wzy_C"/>
    <property type="match status" value="1"/>
</dbReference>
<feature type="transmembrane region" description="Helical" evidence="5">
    <location>
        <begin position="68"/>
        <end position="87"/>
    </location>
</feature>